<feature type="domain" description="Glycosyltransferase subfamily 4-like N-terminal" evidence="2">
    <location>
        <begin position="15"/>
        <end position="172"/>
    </location>
</feature>
<accession>L1NHQ0</accession>
<sequence>MTRILQLGKFYPIRGGVEKVMMIFTEGLDERGYSCDMLCASHDGEVDDIILSEQSRIMRTNTLMKAAATMISPEMILRLRRICHRYDLIHIHHPDPMATLALRLSGYKGKVVLHWHSDILKQKHLLRLFLPLQRWLIRRADLILGTTPVYVSESPFLREVQDKVNFLPIGVDPYPWLADEIEAIRATYPGKKIIFNMGRLVPYKGYHHLIETMSLLGEEYVLLIGGDGPLRAELEERIRELGLVDRVKLLGFIPSKLKPAYFGACDVFCLSSILKTEAYAIVLVEAMSLARPVIATKIPESGVSWVNADGESGLNVPIEDSEAMASAIRTICEDPTLWEQYSRGARRRFYDVFTKDEMINNLIEIYANLLSN</sequence>
<dbReference type="eggNOG" id="COG0438">
    <property type="taxonomic scope" value="Bacteria"/>
</dbReference>
<dbReference type="GO" id="GO:0016757">
    <property type="term" value="F:glycosyltransferase activity"/>
    <property type="evidence" value="ECO:0007669"/>
    <property type="project" value="InterPro"/>
</dbReference>
<dbReference type="Pfam" id="PF13439">
    <property type="entry name" value="Glyco_transf_4"/>
    <property type="match status" value="1"/>
</dbReference>
<dbReference type="AlphaFoldDB" id="L1NHQ0"/>
<dbReference type="RefSeq" id="WP_005468425.1">
    <property type="nucleotide sequence ID" value="NZ_KB291042.1"/>
</dbReference>
<dbReference type="STRING" id="1127696.HMPREF9134_00286"/>
<dbReference type="SUPFAM" id="SSF53756">
    <property type="entry name" value="UDP-Glycosyltransferase/glycogen phosphorylase"/>
    <property type="match status" value="1"/>
</dbReference>
<dbReference type="InterPro" id="IPR028098">
    <property type="entry name" value="Glyco_trans_4-like_N"/>
</dbReference>
<keyword evidence="3" id="KW-0808">Transferase</keyword>
<evidence type="ECO:0000313" key="3">
    <source>
        <dbReference type="EMBL" id="EKY02742.1"/>
    </source>
</evidence>
<organism evidence="3 4">
    <name type="scientific">Porphyromonas catoniae F0037</name>
    <dbReference type="NCBI Taxonomy" id="1127696"/>
    <lineage>
        <taxon>Bacteria</taxon>
        <taxon>Pseudomonadati</taxon>
        <taxon>Bacteroidota</taxon>
        <taxon>Bacteroidia</taxon>
        <taxon>Bacteroidales</taxon>
        <taxon>Porphyromonadaceae</taxon>
        <taxon>Porphyromonas</taxon>
    </lineage>
</organism>
<protein>
    <submittedName>
        <fullName evidence="3">Glycosyltransferase, group 1 family protein</fullName>
    </submittedName>
</protein>
<comment type="caution">
    <text evidence="3">The sequence shown here is derived from an EMBL/GenBank/DDBJ whole genome shotgun (WGS) entry which is preliminary data.</text>
</comment>
<dbReference type="Pfam" id="PF00534">
    <property type="entry name" value="Glycos_transf_1"/>
    <property type="match status" value="1"/>
</dbReference>
<dbReference type="Proteomes" id="UP000010408">
    <property type="component" value="Unassembled WGS sequence"/>
</dbReference>
<dbReference type="PANTHER" id="PTHR12526">
    <property type="entry name" value="GLYCOSYLTRANSFERASE"/>
    <property type="match status" value="1"/>
</dbReference>
<dbReference type="PANTHER" id="PTHR12526:SF627">
    <property type="entry name" value="D-RHAMNOSYLTRANSFERASE WBPZ"/>
    <property type="match status" value="1"/>
</dbReference>
<dbReference type="PATRIC" id="fig|1127696.3.peg.237"/>
<evidence type="ECO:0000313" key="4">
    <source>
        <dbReference type="Proteomes" id="UP000010408"/>
    </source>
</evidence>
<gene>
    <name evidence="3" type="ORF">HMPREF9134_00286</name>
</gene>
<dbReference type="EMBL" id="AMEQ01000011">
    <property type="protein sequence ID" value="EKY02742.1"/>
    <property type="molecule type" value="Genomic_DNA"/>
</dbReference>
<dbReference type="HOGENOM" id="CLU_009583_2_1_10"/>
<evidence type="ECO:0000259" key="1">
    <source>
        <dbReference type="Pfam" id="PF00534"/>
    </source>
</evidence>
<dbReference type="InterPro" id="IPR001296">
    <property type="entry name" value="Glyco_trans_1"/>
</dbReference>
<reference evidence="3 4" key="1">
    <citation type="submission" date="2012-05" db="EMBL/GenBank/DDBJ databases">
        <authorList>
            <person name="Weinstock G."/>
            <person name="Sodergren E."/>
            <person name="Lobos E.A."/>
            <person name="Fulton L."/>
            <person name="Fulton R."/>
            <person name="Courtney L."/>
            <person name="Fronick C."/>
            <person name="O'Laughlin M."/>
            <person name="Godfrey J."/>
            <person name="Wilson R.M."/>
            <person name="Miner T."/>
            <person name="Farmer C."/>
            <person name="Delehaunty K."/>
            <person name="Cordes M."/>
            <person name="Minx P."/>
            <person name="Tomlinson C."/>
            <person name="Chen J."/>
            <person name="Wollam A."/>
            <person name="Pepin K.H."/>
            <person name="Bhonagiri V."/>
            <person name="Zhang X."/>
            <person name="Suruliraj S."/>
            <person name="Warren W."/>
            <person name="Mitreva M."/>
            <person name="Mardis E.R."/>
            <person name="Wilson R.K."/>
        </authorList>
    </citation>
    <scope>NUCLEOTIDE SEQUENCE [LARGE SCALE GENOMIC DNA]</scope>
    <source>
        <strain evidence="3 4">F0037</strain>
    </source>
</reference>
<proteinExistence type="predicted"/>
<name>L1NHQ0_9PORP</name>
<evidence type="ECO:0000259" key="2">
    <source>
        <dbReference type="Pfam" id="PF13439"/>
    </source>
</evidence>
<dbReference type="Gene3D" id="3.40.50.2000">
    <property type="entry name" value="Glycogen Phosphorylase B"/>
    <property type="match status" value="2"/>
</dbReference>
<feature type="domain" description="Glycosyl transferase family 1" evidence="1">
    <location>
        <begin position="180"/>
        <end position="347"/>
    </location>
</feature>